<keyword evidence="5" id="KW-0418">Kinase</keyword>
<keyword evidence="2" id="KW-0723">Serine/threonine-protein kinase</keyword>
<comment type="caution">
    <text evidence="10">The sequence shown here is derived from an EMBL/GenBank/DDBJ whole genome shotgun (WGS) entry which is preliminary data.</text>
</comment>
<dbReference type="OrthoDB" id="21018at2759"/>
<evidence type="ECO:0000256" key="2">
    <source>
        <dbReference type="ARBA" id="ARBA00022527"/>
    </source>
</evidence>
<dbReference type="GO" id="GO:0000278">
    <property type="term" value="P:mitotic cell cycle"/>
    <property type="evidence" value="ECO:0007669"/>
    <property type="project" value="TreeGrafter"/>
</dbReference>
<organism evidence="10 11">
    <name type="scientific">Handroanthus impetiginosus</name>
    <dbReference type="NCBI Taxonomy" id="429701"/>
    <lineage>
        <taxon>Eukaryota</taxon>
        <taxon>Viridiplantae</taxon>
        <taxon>Streptophyta</taxon>
        <taxon>Embryophyta</taxon>
        <taxon>Tracheophyta</taxon>
        <taxon>Spermatophyta</taxon>
        <taxon>Magnoliopsida</taxon>
        <taxon>eudicotyledons</taxon>
        <taxon>Gunneridae</taxon>
        <taxon>Pentapetalae</taxon>
        <taxon>asterids</taxon>
        <taxon>lamiids</taxon>
        <taxon>Lamiales</taxon>
        <taxon>Bignoniaceae</taxon>
        <taxon>Crescentiina</taxon>
        <taxon>Tabebuia alliance</taxon>
        <taxon>Handroanthus</taxon>
    </lineage>
</organism>
<dbReference type="GO" id="GO:0005524">
    <property type="term" value="F:ATP binding"/>
    <property type="evidence" value="ECO:0007669"/>
    <property type="project" value="UniProtKB-KW"/>
</dbReference>
<evidence type="ECO:0000256" key="5">
    <source>
        <dbReference type="ARBA" id="ARBA00022777"/>
    </source>
</evidence>
<evidence type="ECO:0000313" key="11">
    <source>
        <dbReference type="Proteomes" id="UP000231279"/>
    </source>
</evidence>
<dbReference type="AlphaFoldDB" id="A0A2G9GJ35"/>
<dbReference type="EC" id="2.7.11.1" evidence="1"/>
<keyword evidence="11" id="KW-1185">Reference proteome</keyword>
<evidence type="ECO:0000256" key="6">
    <source>
        <dbReference type="ARBA" id="ARBA00022840"/>
    </source>
</evidence>
<dbReference type="InterPro" id="IPR024604">
    <property type="entry name" value="GSG2_C"/>
</dbReference>
<dbReference type="GO" id="GO:0072354">
    <property type="term" value="F:histone H3T3 kinase activity"/>
    <property type="evidence" value="ECO:0007669"/>
    <property type="project" value="TreeGrafter"/>
</dbReference>
<keyword evidence="6" id="KW-0067">ATP-binding</keyword>
<gene>
    <name evidence="10" type="ORF">CDL12_22146</name>
</gene>
<comment type="catalytic activity">
    <reaction evidence="8">
        <text>L-seryl-[protein] + ATP = O-phospho-L-seryl-[protein] + ADP + H(+)</text>
        <dbReference type="Rhea" id="RHEA:17989"/>
        <dbReference type="Rhea" id="RHEA-COMP:9863"/>
        <dbReference type="Rhea" id="RHEA-COMP:11604"/>
        <dbReference type="ChEBI" id="CHEBI:15378"/>
        <dbReference type="ChEBI" id="CHEBI:29999"/>
        <dbReference type="ChEBI" id="CHEBI:30616"/>
        <dbReference type="ChEBI" id="CHEBI:83421"/>
        <dbReference type="ChEBI" id="CHEBI:456216"/>
        <dbReference type="EC" id="2.7.11.1"/>
    </reaction>
</comment>
<sequence length="197" mass="22496">MNYESGKEAWLNQQIYVKEIDGPHMVSHCHGLRVCQECYDSALVSAWEAWDAENESDNDNPKVYPADQEVVSSAKLFSFKNTVVRILTSLCLGILMKQGVCQNVLFLDLSSNPEPFEDPKGNKQANTYRKMRDVTDKCWEGRICSFPKTNVLWLQFLEKSSKDKKELRSLKKRLNSYGSAKEAVSDPFFSGLLIEKL</sequence>
<dbReference type="PANTHER" id="PTHR24419">
    <property type="entry name" value="INTERLEUKIN-1 RECEPTOR-ASSOCIATED KINASE"/>
    <property type="match status" value="1"/>
</dbReference>
<evidence type="ECO:0000256" key="3">
    <source>
        <dbReference type="ARBA" id="ARBA00022679"/>
    </source>
</evidence>
<dbReference type="EMBL" id="NKXS01004816">
    <property type="protein sequence ID" value="PIN05314.1"/>
    <property type="molecule type" value="Genomic_DNA"/>
</dbReference>
<evidence type="ECO:0000256" key="7">
    <source>
        <dbReference type="ARBA" id="ARBA00047899"/>
    </source>
</evidence>
<evidence type="ECO:0000313" key="10">
    <source>
        <dbReference type="EMBL" id="PIN05314.1"/>
    </source>
</evidence>
<reference evidence="11" key="1">
    <citation type="journal article" date="2018" name="Gigascience">
        <title>Genome assembly of the Pink Ipe (Handroanthus impetiginosus, Bignoniaceae), a highly valued, ecologically keystone Neotropical timber forest tree.</title>
        <authorList>
            <person name="Silva-Junior O.B."/>
            <person name="Grattapaglia D."/>
            <person name="Novaes E."/>
            <person name="Collevatti R.G."/>
        </authorList>
    </citation>
    <scope>NUCLEOTIDE SEQUENCE [LARGE SCALE GENOMIC DNA]</scope>
    <source>
        <strain evidence="11">cv. UFG-1</strain>
    </source>
</reference>
<proteinExistence type="predicted"/>
<accession>A0A2G9GJ35</accession>
<protein>
    <recommendedName>
        <fullName evidence="1">non-specific serine/threonine protein kinase</fullName>
        <ecNumber evidence="1">2.7.11.1</ecNumber>
    </recommendedName>
</protein>
<keyword evidence="3" id="KW-0808">Transferase</keyword>
<name>A0A2G9GJ35_9LAMI</name>
<dbReference type="PANTHER" id="PTHR24419:SF18">
    <property type="entry name" value="SERINE_THREONINE-PROTEIN KINASE HASPIN"/>
    <property type="match status" value="1"/>
</dbReference>
<dbReference type="SMART" id="SM01331">
    <property type="entry name" value="DUF3635"/>
    <property type="match status" value="1"/>
</dbReference>
<feature type="domain" description="Serine/threonine-protein kinase haspin C-terminal" evidence="9">
    <location>
        <begin position="113"/>
        <end position="189"/>
    </location>
</feature>
<evidence type="ECO:0000259" key="9">
    <source>
        <dbReference type="SMART" id="SM01331"/>
    </source>
</evidence>
<evidence type="ECO:0000256" key="1">
    <source>
        <dbReference type="ARBA" id="ARBA00012513"/>
    </source>
</evidence>
<evidence type="ECO:0000256" key="4">
    <source>
        <dbReference type="ARBA" id="ARBA00022741"/>
    </source>
</evidence>
<dbReference type="Proteomes" id="UP000231279">
    <property type="component" value="Unassembled WGS sequence"/>
</dbReference>
<evidence type="ECO:0000256" key="8">
    <source>
        <dbReference type="ARBA" id="ARBA00048679"/>
    </source>
</evidence>
<dbReference type="GO" id="GO:0005737">
    <property type="term" value="C:cytoplasm"/>
    <property type="evidence" value="ECO:0007669"/>
    <property type="project" value="TreeGrafter"/>
</dbReference>
<comment type="catalytic activity">
    <reaction evidence="7">
        <text>L-threonyl-[protein] + ATP = O-phospho-L-threonyl-[protein] + ADP + H(+)</text>
        <dbReference type="Rhea" id="RHEA:46608"/>
        <dbReference type="Rhea" id="RHEA-COMP:11060"/>
        <dbReference type="Rhea" id="RHEA-COMP:11605"/>
        <dbReference type="ChEBI" id="CHEBI:15378"/>
        <dbReference type="ChEBI" id="CHEBI:30013"/>
        <dbReference type="ChEBI" id="CHEBI:30616"/>
        <dbReference type="ChEBI" id="CHEBI:61977"/>
        <dbReference type="ChEBI" id="CHEBI:456216"/>
        <dbReference type="EC" id="2.7.11.1"/>
    </reaction>
</comment>
<dbReference type="GO" id="GO:0005634">
    <property type="term" value="C:nucleus"/>
    <property type="evidence" value="ECO:0007669"/>
    <property type="project" value="TreeGrafter"/>
</dbReference>
<dbReference type="STRING" id="429701.A0A2G9GJ35"/>
<keyword evidence="4" id="KW-0547">Nucleotide-binding</keyword>
<dbReference type="Gene3D" id="1.10.510.10">
    <property type="entry name" value="Transferase(Phosphotransferase) domain 1"/>
    <property type="match status" value="1"/>
</dbReference>
<dbReference type="GO" id="GO:0035556">
    <property type="term" value="P:intracellular signal transduction"/>
    <property type="evidence" value="ECO:0007669"/>
    <property type="project" value="TreeGrafter"/>
</dbReference>